<keyword evidence="1" id="KW-0472">Membrane</keyword>
<dbReference type="KEGG" id="fam:OYT1_ch2709"/>
<dbReference type="OrthoDB" id="5954007at2"/>
<organism evidence="2 3">
    <name type="scientific">Ferriphaselus amnicola</name>
    <dbReference type="NCBI Taxonomy" id="1188319"/>
    <lineage>
        <taxon>Bacteria</taxon>
        <taxon>Pseudomonadati</taxon>
        <taxon>Pseudomonadota</taxon>
        <taxon>Betaproteobacteria</taxon>
        <taxon>Nitrosomonadales</taxon>
        <taxon>Gallionellaceae</taxon>
        <taxon>Ferriphaselus</taxon>
    </lineage>
</organism>
<evidence type="ECO:0000313" key="3">
    <source>
        <dbReference type="Proteomes" id="UP000033070"/>
    </source>
</evidence>
<dbReference type="EMBL" id="AP018738">
    <property type="protein sequence ID" value="BBE52215.1"/>
    <property type="molecule type" value="Genomic_DNA"/>
</dbReference>
<protein>
    <recommendedName>
        <fullName evidence="4">Type IV pilus assembly protein PilX</fullName>
    </recommendedName>
</protein>
<proteinExistence type="predicted"/>
<dbReference type="RefSeq" id="WP_062627317.1">
    <property type="nucleotide sequence ID" value="NZ_AP018738.1"/>
</dbReference>
<name>A0A2Z6GG72_9PROT</name>
<evidence type="ECO:0000313" key="2">
    <source>
        <dbReference type="EMBL" id="BBE52215.1"/>
    </source>
</evidence>
<keyword evidence="3" id="KW-1185">Reference proteome</keyword>
<keyword evidence="1" id="KW-1133">Transmembrane helix</keyword>
<dbReference type="STRING" id="1188319.OYT1_02215"/>
<accession>A0A2Z6GG72</accession>
<keyword evidence="1" id="KW-0812">Transmembrane</keyword>
<evidence type="ECO:0008006" key="4">
    <source>
        <dbReference type="Google" id="ProtNLM"/>
    </source>
</evidence>
<gene>
    <name evidence="2" type="ORF">OYT1_ch2709</name>
</gene>
<reference evidence="2 3" key="1">
    <citation type="submission" date="2018-06" db="EMBL/GenBank/DDBJ databases">
        <title>OYT1 Genome Sequencing.</title>
        <authorList>
            <person name="Kato S."/>
            <person name="Itoh T."/>
            <person name="Ohkuma M."/>
        </authorList>
    </citation>
    <scope>NUCLEOTIDE SEQUENCE [LARGE SCALE GENOMIC DNA]</scope>
    <source>
        <strain evidence="2 3">OYT1</strain>
    </source>
</reference>
<dbReference type="AlphaFoldDB" id="A0A2Z6GG72"/>
<sequence length="236" mass="24110">MRHSRFHSGKSPNLPQRQQGLVLLIALIVLVAMTLAGIGMMRSVDTGTLISGNLAFKQAATQASDRAMNDGFNALMTVTGNNTDKQILRLVNGSACPVGATAALCPGGVTNILGYSPSTLNACEVTNTCATVAQQQWWNVAANWAAAPSVNVTDANGGTVATVSYLIHRMCTAAGPTAGNTCQTSATGGGGGSGCSKAVGGSACFASSAVFYRITARSQGPRNTTSYTQTMVLIGD</sequence>
<feature type="transmembrane region" description="Helical" evidence="1">
    <location>
        <begin position="21"/>
        <end position="41"/>
    </location>
</feature>
<evidence type="ECO:0000256" key="1">
    <source>
        <dbReference type="SAM" id="Phobius"/>
    </source>
</evidence>
<dbReference type="Proteomes" id="UP000033070">
    <property type="component" value="Chromosome"/>
</dbReference>